<comment type="caution">
    <text evidence="1">The sequence shown here is derived from an EMBL/GenBank/DDBJ whole genome shotgun (WGS) entry which is preliminary data.</text>
</comment>
<dbReference type="EMBL" id="APAU02000060">
    <property type="protein sequence ID" value="EUB58516.1"/>
    <property type="molecule type" value="Genomic_DNA"/>
</dbReference>
<reference evidence="1 2" key="1">
    <citation type="journal article" date="2013" name="Nat. Genet.">
        <title>The genome of the hydatid tapeworm Echinococcus granulosus.</title>
        <authorList>
            <person name="Zheng H."/>
            <person name="Zhang W."/>
            <person name="Zhang L."/>
            <person name="Zhang Z."/>
            <person name="Li J."/>
            <person name="Lu G."/>
            <person name="Zhu Y."/>
            <person name="Wang Y."/>
            <person name="Huang Y."/>
            <person name="Liu J."/>
            <person name="Kang H."/>
            <person name="Chen J."/>
            <person name="Wang L."/>
            <person name="Chen A."/>
            <person name="Yu S."/>
            <person name="Gao Z."/>
            <person name="Jin L."/>
            <person name="Gu W."/>
            <person name="Wang Z."/>
            <person name="Zhao L."/>
            <person name="Shi B."/>
            <person name="Wen H."/>
            <person name="Lin R."/>
            <person name="Jones M.K."/>
            <person name="Brejova B."/>
            <person name="Vinar T."/>
            <person name="Zhao G."/>
            <person name="McManus D.P."/>
            <person name="Chen Z."/>
            <person name="Zhou Y."/>
            <person name="Wang S."/>
        </authorList>
    </citation>
    <scope>NUCLEOTIDE SEQUENCE [LARGE SCALE GENOMIC DNA]</scope>
</reference>
<dbReference type="AlphaFoldDB" id="W6UCR1"/>
<name>W6UCR1_ECHGR</name>
<gene>
    <name evidence="1" type="ORF">EGR_06605</name>
</gene>
<dbReference type="Proteomes" id="UP000019149">
    <property type="component" value="Unassembled WGS sequence"/>
</dbReference>
<evidence type="ECO:0000313" key="1">
    <source>
        <dbReference type="EMBL" id="EUB58516.1"/>
    </source>
</evidence>
<dbReference type="GeneID" id="36342320"/>
<dbReference type="RefSeq" id="XP_024349712.1">
    <property type="nucleotide sequence ID" value="XM_024495854.1"/>
</dbReference>
<proteinExistence type="predicted"/>
<accession>W6UCR1</accession>
<sequence>MSQITLLLKPRVKKYLGEFVILSGFVINRALVNTISNFLIISKSYFSLCTILLPVIDVDTKENQSLTVFIHIHTRTYRNQQEYENGRKTKADFCGQSLSNHSSNAFDQIFKHIQAHLVVRVLSNRSTSKTTTKRLIRFSDYQIAKVFTHFLPKAEIEHWKTFSWLIFLTNAHKLFLLIVSVGKVYIKFCLFILMGQQDRRTLFFANDVILLPIINVQDSNPCVGFLKHFARSKRTSADGTFRPLLNKCTCTASACDLDSDFTCSSQKACTKEAVSKKLSVECCHYLAQPMGKERGSKLVGAILNFFNA</sequence>
<organism evidence="1 2">
    <name type="scientific">Echinococcus granulosus</name>
    <name type="common">Hydatid tapeworm</name>
    <dbReference type="NCBI Taxonomy" id="6210"/>
    <lineage>
        <taxon>Eukaryota</taxon>
        <taxon>Metazoa</taxon>
        <taxon>Spiralia</taxon>
        <taxon>Lophotrochozoa</taxon>
        <taxon>Platyhelminthes</taxon>
        <taxon>Cestoda</taxon>
        <taxon>Eucestoda</taxon>
        <taxon>Cyclophyllidea</taxon>
        <taxon>Taeniidae</taxon>
        <taxon>Echinococcus</taxon>
        <taxon>Echinococcus granulosus group</taxon>
    </lineage>
</organism>
<evidence type="ECO:0000313" key="2">
    <source>
        <dbReference type="Proteomes" id="UP000019149"/>
    </source>
</evidence>
<keyword evidence="2" id="KW-1185">Reference proteome</keyword>
<dbReference type="KEGG" id="egl:EGR_06605"/>
<protein>
    <submittedName>
        <fullName evidence="1">Uncharacterized protein</fullName>
    </submittedName>
</protein>
<dbReference type="CTD" id="36342320"/>